<evidence type="ECO:0000313" key="2">
    <source>
        <dbReference type="EMBL" id="MFC3195775.1"/>
    </source>
</evidence>
<gene>
    <name evidence="2" type="ORF">ACFODZ_16080</name>
</gene>
<dbReference type="Proteomes" id="UP001595533">
    <property type="component" value="Unassembled WGS sequence"/>
</dbReference>
<feature type="signal peptide" evidence="1">
    <location>
        <begin position="1"/>
        <end position="20"/>
    </location>
</feature>
<organism evidence="2 3">
    <name type="scientific">Marinicella sediminis</name>
    <dbReference type="NCBI Taxonomy" id="1792834"/>
    <lineage>
        <taxon>Bacteria</taxon>
        <taxon>Pseudomonadati</taxon>
        <taxon>Pseudomonadota</taxon>
        <taxon>Gammaproteobacteria</taxon>
        <taxon>Lysobacterales</taxon>
        <taxon>Marinicellaceae</taxon>
        <taxon>Marinicella</taxon>
    </lineage>
</organism>
<name>A0ABV7JFV8_9GAMM</name>
<evidence type="ECO:0000313" key="3">
    <source>
        <dbReference type="Proteomes" id="UP001595533"/>
    </source>
</evidence>
<proteinExistence type="predicted"/>
<dbReference type="EMBL" id="JBHRTS010000010">
    <property type="protein sequence ID" value="MFC3195775.1"/>
    <property type="molecule type" value="Genomic_DNA"/>
</dbReference>
<reference evidence="3" key="1">
    <citation type="journal article" date="2019" name="Int. J. Syst. Evol. Microbiol.">
        <title>The Global Catalogue of Microorganisms (GCM) 10K type strain sequencing project: providing services to taxonomists for standard genome sequencing and annotation.</title>
        <authorList>
            <consortium name="The Broad Institute Genomics Platform"/>
            <consortium name="The Broad Institute Genome Sequencing Center for Infectious Disease"/>
            <person name="Wu L."/>
            <person name="Ma J."/>
        </authorList>
    </citation>
    <scope>NUCLEOTIDE SEQUENCE [LARGE SCALE GENOMIC DNA]</scope>
    <source>
        <strain evidence="3">KCTC 42953</strain>
    </source>
</reference>
<dbReference type="PROSITE" id="PS51257">
    <property type="entry name" value="PROKAR_LIPOPROTEIN"/>
    <property type="match status" value="1"/>
</dbReference>
<keyword evidence="1" id="KW-0732">Signal</keyword>
<accession>A0ABV7JFV8</accession>
<protein>
    <submittedName>
        <fullName evidence="2">Uncharacterized protein</fullName>
    </submittedName>
</protein>
<sequence>MNKAMILGLTVSLYASNALAGACDAGSPEEMAVLYGVDTTAVTEEVTYERKTTSECMWTFQDAQGHEISITYRTFDKTEKITNPDFFKNNQKYLVDNGNKVGKIELSYHFEPFENTEHGILSNEFGSKYTRTLQYIWIEGEQRRLGVTYNTSVNDEGHVATPTEAGIRKAVAIFTD</sequence>
<evidence type="ECO:0000256" key="1">
    <source>
        <dbReference type="SAM" id="SignalP"/>
    </source>
</evidence>
<dbReference type="RefSeq" id="WP_157892984.1">
    <property type="nucleotide sequence ID" value="NZ_JBHRTS010000010.1"/>
</dbReference>
<comment type="caution">
    <text evidence="2">The sequence shown here is derived from an EMBL/GenBank/DDBJ whole genome shotgun (WGS) entry which is preliminary data.</text>
</comment>
<keyword evidence="3" id="KW-1185">Reference proteome</keyword>
<feature type="chain" id="PRO_5047381125" evidence="1">
    <location>
        <begin position="21"/>
        <end position="176"/>
    </location>
</feature>